<dbReference type="OrthoDB" id="2564984at2759"/>
<accession>A0A177WK77</accession>
<evidence type="ECO:0000313" key="3">
    <source>
        <dbReference type="Proteomes" id="UP000077115"/>
    </source>
</evidence>
<reference evidence="2 3" key="2">
    <citation type="submission" date="2016-05" db="EMBL/GenBank/DDBJ databases">
        <title>Lineage-specific infection strategies underlie the spectrum of fungal disease in amphibians.</title>
        <authorList>
            <person name="Cuomo C.A."/>
            <person name="Farrer R.A."/>
            <person name="James T."/>
            <person name="Longcore J."/>
            <person name="Birren B."/>
        </authorList>
    </citation>
    <scope>NUCLEOTIDE SEQUENCE [LARGE SCALE GENOMIC DNA]</scope>
    <source>
        <strain evidence="2 3">JEL423</strain>
    </source>
</reference>
<proteinExistence type="predicted"/>
<dbReference type="Pfam" id="PF10164">
    <property type="entry name" value="BRI3"/>
    <property type="match status" value="1"/>
</dbReference>
<gene>
    <name evidence="2" type="ORF">BDEG_24258</name>
</gene>
<dbReference type="EMBL" id="DS022304">
    <property type="protein sequence ID" value="OAJ40539.1"/>
    <property type="molecule type" value="Genomic_DNA"/>
</dbReference>
<evidence type="ECO:0000313" key="2">
    <source>
        <dbReference type="EMBL" id="OAJ40539.1"/>
    </source>
</evidence>
<reference evidence="2 3" key="1">
    <citation type="submission" date="2006-10" db="EMBL/GenBank/DDBJ databases">
        <title>The Genome Sequence of Batrachochytrium dendrobatidis JEL423.</title>
        <authorList>
            <consortium name="The Broad Institute Genome Sequencing Platform"/>
            <person name="Birren B."/>
            <person name="Lander E."/>
            <person name="Galagan J."/>
            <person name="Cuomo C."/>
            <person name="Devon K."/>
            <person name="Jaffe D."/>
            <person name="Butler J."/>
            <person name="Alvarez P."/>
            <person name="Gnerre S."/>
            <person name="Grabherr M."/>
            <person name="Kleber M."/>
            <person name="Mauceli E."/>
            <person name="Brockman W."/>
            <person name="Young S."/>
            <person name="LaButti K."/>
            <person name="Sykes S."/>
            <person name="DeCaprio D."/>
            <person name="Crawford M."/>
            <person name="Koehrsen M."/>
            <person name="Engels R."/>
            <person name="Montgomery P."/>
            <person name="Pearson M."/>
            <person name="Howarth C."/>
            <person name="Larson L."/>
            <person name="White J."/>
            <person name="O'Leary S."/>
            <person name="Kodira C."/>
            <person name="Zeng Q."/>
            <person name="Yandava C."/>
            <person name="Alvarado L."/>
            <person name="Longcore J."/>
            <person name="James T."/>
        </authorList>
    </citation>
    <scope>NUCLEOTIDE SEQUENCE [LARGE SCALE GENOMIC DNA]</scope>
    <source>
        <strain evidence="2 3">JEL423</strain>
    </source>
</reference>
<keyword evidence="1" id="KW-0812">Transmembrane</keyword>
<keyword evidence="1" id="KW-1133">Transmembrane helix</keyword>
<organism evidence="2 3">
    <name type="scientific">Batrachochytrium dendrobatidis (strain JEL423)</name>
    <dbReference type="NCBI Taxonomy" id="403673"/>
    <lineage>
        <taxon>Eukaryota</taxon>
        <taxon>Fungi</taxon>
        <taxon>Fungi incertae sedis</taxon>
        <taxon>Chytridiomycota</taxon>
        <taxon>Chytridiomycota incertae sedis</taxon>
        <taxon>Chytridiomycetes</taxon>
        <taxon>Rhizophydiales</taxon>
        <taxon>Rhizophydiales incertae sedis</taxon>
        <taxon>Batrachochytrium</taxon>
    </lineage>
</organism>
<evidence type="ECO:0000256" key="1">
    <source>
        <dbReference type="SAM" id="Phobius"/>
    </source>
</evidence>
<name>A0A177WK77_BATDL</name>
<dbReference type="AlphaFoldDB" id="A0A177WK77"/>
<dbReference type="VEuPathDB" id="FungiDB:BDEG_24258"/>
<sequence>MPNQQLPPETVIDVQPPPYSPYDYTEANRGCNHQLGESYYPPIAWCWAILLFPIGILCCLHMKVRKCIKCGLQEDDETYTQQQKDRSGDGAYRLGFAIGAVSEAITHPII</sequence>
<feature type="transmembrane region" description="Helical" evidence="1">
    <location>
        <begin position="42"/>
        <end position="60"/>
    </location>
</feature>
<keyword evidence="1" id="KW-0472">Membrane</keyword>
<protein>
    <submittedName>
        <fullName evidence="2">Uncharacterized protein</fullName>
    </submittedName>
</protein>
<dbReference type="Proteomes" id="UP000077115">
    <property type="component" value="Unassembled WGS sequence"/>
</dbReference>
<dbReference type="InterPro" id="IPR019317">
    <property type="entry name" value="BRI3"/>
</dbReference>